<dbReference type="SMART" id="SM00736">
    <property type="entry name" value="CADG"/>
    <property type="match status" value="4"/>
</dbReference>
<dbReference type="SUPFAM" id="SSF49313">
    <property type="entry name" value="Cadherin-like"/>
    <property type="match status" value="4"/>
</dbReference>
<feature type="domain" description="Dystroglycan-type cadherin-like" evidence="2">
    <location>
        <begin position="1860"/>
        <end position="1958"/>
    </location>
</feature>
<dbReference type="PANTHER" id="PTHR21559">
    <property type="entry name" value="DYSTROGLYCAN-RELATED"/>
    <property type="match status" value="1"/>
</dbReference>
<proteinExistence type="predicted"/>
<dbReference type="InterPro" id="IPR013783">
    <property type="entry name" value="Ig-like_fold"/>
</dbReference>
<gene>
    <name evidence="3" type="ORF">GR206_12655</name>
</gene>
<dbReference type="RefSeq" id="WP_163878000.1">
    <property type="nucleotide sequence ID" value="NZ_WUEP01000008.1"/>
</dbReference>
<feature type="domain" description="Dystroglycan-type cadherin-like" evidence="2">
    <location>
        <begin position="2086"/>
        <end position="2184"/>
    </location>
</feature>
<dbReference type="InterPro" id="IPR014756">
    <property type="entry name" value="Ig_E-set"/>
</dbReference>
<feature type="domain" description="Dystroglycan-type cadherin-like" evidence="2">
    <location>
        <begin position="1466"/>
        <end position="1564"/>
    </location>
</feature>
<dbReference type="NCBIfam" id="TIGR01965">
    <property type="entry name" value="VCBS_repeat"/>
    <property type="match status" value="4"/>
</dbReference>
<evidence type="ECO:0000259" key="2">
    <source>
        <dbReference type="SMART" id="SM00736"/>
    </source>
</evidence>
<dbReference type="Gene3D" id="2.60.40.10">
    <property type="entry name" value="Immunoglobulins"/>
    <property type="match status" value="4"/>
</dbReference>
<dbReference type="InterPro" id="IPR006644">
    <property type="entry name" value="Cadg"/>
</dbReference>
<feature type="region of interest" description="Disordered" evidence="1">
    <location>
        <begin position="663"/>
        <end position="689"/>
    </location>
</feature>
<dbReference type="Pfam" id="PF05345">
    <property type="entry name" value="He_PIG"/>
    <property type="match status" value="4"/>
</dbReference>
<sequence>MYRNARRWTSRSLLLDSLVPRWLTVGGKGRPRKPADKREDSAQLATSVQTADGNKHDGTLVDNPHNNAALNEHDVGQSAGVIGDADSGVDISHPAPSLPALPDAFAANRETGVQSGNTAASRLFAHTPGFAGFERDAHGVAFGARSSLYRSYAGMSLIGDDPLAPYLPQSPAPRVSGEGSGAVTGERAHSGNVVILESSPSAQATSHQTGADSLAFGMPFGVCGCGYFTSPTRILDWAHGGAVLQQDGQLPGTRLTEGPDFVSTIKRAIGASTSDPLLDRNLSPLSGWRGTATWTADSTILNGSLPGGGEIGTGTATKGIGTLSGSVTTPPSTQRSLTTQNLAAAAAANNLIVLENQKQGNPESEWGIDGAGSTNIEGFATDISVDNGKTISFKINTNSTNYRIDIYRLGYYGGMGARKVDTIQHTGLQNQPNPLRNATTGTVDAGNWAVSASWTAPEDAVSGVYIAKLVRQDGTSGQNHIPFIVRDDDSQSDIVFQTADQTWQAYNGWGGANLYGGNGPATGQGAGRAYAVSYNRPIATRGGVGTFAGPQDYLFGAEYAGIYWLEQNGYDVSYLSGVDADRYGSLLLNHKTYIDAGHDEYWSGQQRTNVEAARDAGVNLMFWSGNEVYWRTRWGNAYSADGTPYRTLISYKETFSPTASIDPSNEWTGTFRDPRLSPPAVGGGNPENSLTGQLFKVDDVGSNLQAITIPYDDANLRFWRNTSVANLQPGQTATLTKNYLGYEWDEAVDNGFDPAGLVKLSSTTLPVSTYLLDYGNTTGNATSTHNLTLYRAPSGALVFGAGTVYWTWGLSNNHDNQATPTDPRVQQAMVNLLADMGIQPGTLQSGLVAATGSTDNVAPTSVITVPATAAVGSTVTITGTAADTGGGVVAGVEVSTDNGASWHPATGDENWTYSWSPQVAGSYTIRSRAVDDNINLETPSSGRTVTVSGPSYTSLFGSATPAVVNTDDTSAVELGVKFQTSAAGTITGIRFYKGSQDTGTHTGSLWSSTGTRLATLTFTNETASGWQTAYFTSPVALTAGQTYTASYHTNTGHYSTTADYFISNVTSGPLTAPATGNGVYTYGSASLYPTSTFRSTNYWVDVMFNPSASNTTPTAVADAGNATEKGGVANGSGGVVASGNVLTNDTDADAGDTKTVTAIRFGATSGTLGTALNGTYGSLVLSASGVYSYAVNEANAAVQALRQSTNTLSDVFSYTMRDTAGATATANLTVTIHGANDAPVLAVQTASQNAIVGSAFSFTLPTTTFTDVDSGETLAYAATSADGTALPAWLSFNASTRTFSGTATTSGSYGVRVTATDLGGLTANETFNISVSTSGNTTPTAVADAGDATEKGGVANGSGGVVASGNVLTNDTDADAGDTKTVTAIRFGATSGTLGSALNGTYCSFVLSASGVYSYAVNESNAAVQALRQSTNTLSDVFSYTMRDTAGATATANLTVTIHGANDAPVLAVQTAAQNATVGSAFSFTLPTTTFPDVDSGETLTYAATAADGTALPAWLAFNATTRTFSGTPTTSGTYGVRVTATDLGGLAANETFNITATVAPATYSLFNASSTPAQTNLNDGQQLEVGVKFQSNVVGDITAIKFYRSANDNGQNVVDLWTTTGTKLATATFTNTTASGWQTVNFTTPVTIAANTTYIASYHTTGAYVASNNFYTTAVTSGPLTAQSSAAAGGNGVYRYGGSATVGIFPNATFNAANYWADVVFRPASTAPNTTPTAVADAGNATEKGGVANGSGGVVASGNVLTNDTDADAGDTKTVTAIRFGATSGTLGTALNGTYGSLVLSASGVYSYAVNEANAAVQALRQSTNTLSDVFSYTMRDTAGATATANLTVTIHGANDAPVLAVQTASQNAIVGSAFSFTLPTTTFTDVDSGETLAYAATSADGTALPAWLSFNASTRTFSGTATTSGSYGVRVTATDLGGLTANETFNIAVSTSGNTTPTAVADAGDATEKGGVANGSGGVVASGNVLTNDTDADAGDTKTVTAIRFGATSGTLGSALNGTYGRLVLSASGVYSYAVNESNAAVQALRQSTNTLSDVFSYTMRDTAGATATANMTVTIHGANDAPVMAVQTAAQNATVGSAFSFTLPTTTFTDVDSGETLTYAATAADGTALPAWLAFNATTRTFSGTPTTSGTYGVRVTATDLGGLAANETFNITATVAPATYSLFNASSTPAQTNLNDGQQLEVGVKFQSNVVGDITAIKFYRSANDNGQNVVDLWTTTGTKLATATFTNTTASGWQTVNFTTPVTIAANTTYIASYHTTGAYVASNGFFANGVSNGPLSALSSAAAGGNGVYAYGGSATTGLFPTSTFDSANYYADVVFRPQLAA</sequence>
<organism evidence="3 4">
    <name type="scientific">Rhizobium laguerreae</name>
    <dbReference type="NCBI Taxonomy" id="1076926"/>
    <lineage>
        <taxon>Bacteria</taxon>
        <taxon>Pseudomonadati</taxon>
        <taxon>Pseudomonadota</taxon>
        <taxon>Alphaproteobacteria</taxon>
        <taxon>Hyphomicrobiales</taxon>
        <taxon>Rhizobiaceae</taxon>
        <taxon>Rhizobium/Agrobacterium group</taxon>
        <taxon>Rhizobium</taxon>
    </lineage>
</organism>
<name>A0A6N9ZF73_9HYPH</name>
<comment type="caution">
    <text evidence="3">The sequence shown here is derived from an EMBL/GenBank/DDBJ whole genome shotgun (WGS) entry which is preliminary data.</text>
</comment>
<dbReference type="GO" id="GO:0016011">
    <property type="term" value="C:dystroglycan complex"/>
    <property type="evidence" value="ECO:0007669"/>
    <property type="project" value="TreeGrafter"/>
</dbReference>
<dbReference type="Pfam" id="PF13313">
    <property type="entry name" value="DUF4082"/>
    <property type="match status" value="3"/>
</dbReference>
<reference evidence="3 4" key="1">
    <citation type="submission" date="2019-12" db="EMBL/GenBank/DDBJ databases">
        <title>Rhizobium genotypes associated with high levels of biological nitrogen fixation by grain legumes in a temperate-maritime cropping system.</title>
        <authorList>
            <person name="Maluk M."/>
            <person name="Francesc Ferrando Molina F."/>
            <person name="Lopez Del Egido L."/>
            <person name="Lafos M."/>
            <person name="Langarica-Fuentes A."/>
            <person name="Gebre Yohannes G."/>
            <person name="Young M.W."/>
            <person name="Martin P."/>
            <person name="Gantlett R."/>
            <person name="Kenicer G."/>
            <person name="Hawes C."/>
            <person name="Begg G.S."/>
            <person name="Quilliam R.S."/>
            <person name="Squire G.R."/>
            <person name="Poole P.S."/>
            <person name="Young P.W."/>
            <person name="Iannetta P.M."/>
            <person name="James E.K."/>
        </authorList>
    </citation>
    <scope>NUCLEOTIDE SEQUENCE [LARGE SCALE GENOMIC DNA]</scope>
    <source>
        <strain evidence="3 4">JHI2449</strain>
    </source>
</reference>
<dbReference type="PANTHER" id="PTHR21559:SF21">
    <property type="entry name" value="DYSTROGLYCAN 1"/>
    <property type="match status" value="1"/>
</dbReference>
<feature type="domain" description="Dystroglycan-type cadherin-like" evidence="2">
    <location>
        <begin position="1240"/>
        <end position="1338"/>
    </location>
</feature>
<evidence type="ECO:0000313" key="3">
    <source>
        <dbReference type="EMBL" id="NEH91876.1"/>
    </source>
</evidence>
<dbReference type="InterPro" id="IPR010221">
    <property type="entry name" value="VCBS_dom"/>
</dbReference>
<dbReference type="InterPro" id="IPR015919">
    <property type="entry name" value="Cadherin-like_sf"/>
</dbReference>
<dbReference type="Pfam" id="PF20254">
    <property type="entry name" value="DMFA2_C"/>
    <property type="match status" value="1"/>
</dbReference>
<dbReference type="Pfam" id="PF17963">
    <property type="entry name" value="Big_9"/>
    <property type="match status" value="2"/>
</dbReference>
<dbReference type="Proteomes" id="UP000468864">
    <property type="component" value="Unassembled WGS sequence"/>
</dbReference>
<dbReference type="Pfam" id="PF17803">
    <property type="entry name" value="Cadherin_4"/>
    <property type="match status" value="2"/>
</dbReference>
<dbReference type="GO" id="GO:0005509">
    <property type="term" value="F:calcium ion binding"/>
    <property type="evidence" value="ECO:0007669"/>
    <property type="project" value="InterPro"/>
</dbReference>
<accession>A0A6N9ZF73</accession>
<evidence type="ECO:0000313" key="4">
    <source>
        <dbReference type="Proteomes" id="UP000468864"/>
    </source>
</evidence>
<evidence type="ECO:0000256" key="1">
    <source>
        <dbReference type="SAM" id="MobiDB-lite"/>
    </source>
</evidence>
<dbReference type="EMBL" id="WUEP01000008">
    <property type="protein sequence ID" value="NEH91876.1"/>
    <property type="molecule type" value="Genomic_DNA"/>
</dbReference>
<dbReference type="SUPFAM" id="SSF81296">
    <property type="entry name" value="E set domains"/>
    <property type="match status" value="1"/>
</dbReference>
<dbReference type="GO" id="GO:0043236">
    <property type="term" value="F:laminin binding"/>
    <property type="evidence" value="ECO:0007669"/>
    <property type="project" value="TreeGrafter"/>
</dbReference>
<dbReference type="InterPro" id="IPR046540">
    <property type="entry name" value="DMFA2_C"/>
</dbReference>
<protein>
    <submittedName>
        <fullName evidence="3">DUF4082 domain-containing protein</fullName>
    </submittedName>
</protein>
<dbReference type="Gene3D" id="2.60.40.650">
    <property type="match status" value="1"/>
</dbReference>
<dbReference type="InterPro" id="IPR040853">
    <property type="entry name" value="RapA2_cadherin-like"/>
</dbReference>
<dbReference type="InterPro" id="IPR025141">
    <property type="entry name" value="DUF4082"/>
</dbReference>